<keyword evidence="7" id="KW-0963">Cytoplasm</keyword>
<dbReference type="EMBL" id="MEUJ01000004">
    <property type="protein sequence ID" value="OGC40238.1"/>
    <property type="molecule type" value="Genomic_DNA"/>
</dbReference>
<evidence type="ECO:0000256" key="3">
    <source>
        <dbReference type="ARBA" id="ARBA00011424"/>
    </source>
</evidence>
<dbReference type="AlphaFoldDB" id="A0A1F4U5J2"/>
<dbReference type="GO" id="GO:0015940">
    <property type="term" value="P:pantothenate biosynthetic process"/>
    <property type="evidence" value="ECO:0007669"/>
    <property type="project" value="UniProtKB-UniRule"/>
</dbReference>
<evidence type="ECO:0000256" key="2">
    <source>
        <dbReference type="ARBA" id="ARBA00008676"/>
    </source>
</evidence>
<gene>
    <name evidence="7" type="primary">panB</name>
    <name evidence="11" type="ORF">A2438_03030</name>
</gene>
<dbReference type="GO" id="GO:0005737">
    <property type="term" value="C:cytoplasm"/>
    <property type="evidence" value="ECO:0007669"/>
    <property type="project" value="UniProtKB-SubCell"/>
</dbReference>
<evidence type="ECO:0000256" key="8">
    <source>
        <dbReference type="PIRSR" id="PIRSR000388-1"/>
    </source>
</evidence>
<dbReference type="HAMAP" id="MF_00156">
    <property type="entry name" value="PanB"/>
    <property type="match status" value="1"/>
</dbReference>
<comment type="cofactor">
    <cofactor evidence="7 10">
        <name>Mg(2+)</name>
        <dbReference type="ChEBI" id="CHEBI:18420"/>
    </cofactor>
    <text evidence="7 10">Binds 1 Mg(2+) ion per subunit.</text>
</comment>
<dbReference type="PANTHER" id="PTHR20881">
    <property type="entry name" value="3-METHYL-2-OXOBUTANOATE HYDROXYMETHYLTRANSFERASE"/>
    <property type="match status" value="1"/>
</dbReference>
<dbReference type="InterPro" id="IPR003700">
    <property type="entry name" value="Pantoate_hydroxy_MeTrfase"/>
</dbReference>
<proteinExistence type="inferred from homology"/>
<comment type="subunit">
    <text evidence="3 7">Homodecamer; pentamer of dimers.</text>
</comment>
<dbReference type="GO" id="GO:0032259">
    <property type="term" value="P:methylation"/>
    <property type="evidence" value="ECO:0007669"/>
    <property type="project" value="UniProtKB-KW"/>
</dbReference>
<dbReference type="SUPFAM" id="SSF51621">
    <property type="entry name" value="Phosphoenolpyruvate/pyruvate domain"/>
    <property type="match status" value="1"/>
</dbReference>
<sequence>MEKTQTAAGIKKLKGVRKISMLTAYDSLFAKILDETGIDIILVGDSLGNVALGYKNTVPVTLMEMVIHTQAVARVVQNSMIVADLPFGTFQQGVEHALCSAVDLIKAGANAVKLEGAEYTEAVKAIVKAGIPVVGHLGFTPQSVNQTGFKCKVQSEKLKAKAKKLEQAGCFAVVLEMVDEKIAAQITKALKIPTIGIGSGSHCDGQVLVTADLLGLYENPPKFVKKRSNLRNIIKSALIEFKESI</sequence>
<keyword evidence="4 7" id="KW-0566">Pantothenate biosynthesis</keyword>
<dbReference type="GO" id="GO:0003864">
    <property type="term" value="F:3-methyl-2-oxobutanoate hydroxymethyltransferase activity"/>
    <property type="evidence" value="ECO:0007669"/>
    <property type="project" value="UniProtKB-UniRule"/>
</dbReference>
<dbReference type="NCBIfam" id="NF001452">
    <property type="entry name" value="PRK00311.1"/>
    <property type="match status" value="1"/>
</dbReference>
<evidence type="ECO:0000256" key="1">
    <source>
        <dbReference type="ARBA" id="ARBA00005033"/>
    </source>
</evidence>
<evidence type="ECO:0000313" key="11">
    <source>
        <dbReference type="EMBL" id="OGC40238.1"/>
    </source>
</evidence>
<keyword evidence="7 10" id="KW-0460">Magnesium</keyword>
<feature type="binding site" evidence="7 10">
    <location>
        <position position="84"/>
    </location>
    <ligand>
        <name>Mg(2+)</name>
        <dbReference type="ChEBI" id="CHEBI:18420"/>
    </ligand>
</feature>
<dbReference type="FunFam" id="3.20.20.60:FF:000003">
    <property type="entry name" value="3-methyl-2-oxobutanoate hydroxymethyltransferase"/>
    <property type="match status" value="1"/>
</dbReference>
<evidence type="ECO:0000256" key="7">
    <source>
        <dbReference type="HAMAP-Rule" id="MF_00156"/>
    </source>
</evidence>
<comment type="pathway">
    <text evidence="1 7">Cofactor biosynthesis; (R)-pantothenate biosynthesis; (R)-pantoate from 3-methyl-2-oxobutanoate: step 1/2.</text>
</comment>
<evidence type="ECO:0000256" key="4">
    <source>
        <dbReference type="ARBA" id="ARBA00022655"/>
    </source>
</evidence>
<evidence type="ECO:0000256" key="6">
    <source>
        <dbReference type="ARBA" id="ARBA00056497"/>
    </source>
</evidence>
<dbReference type="Proteomes" id="UP000179242">
    <property type="component" value="Unassembled WGS sequence"/>
</dbReference>
<dbReference type="InterPro" id="IPR040442">
    <property type="entry name" value="Pyrv_kinase-like_dom_sf"/>
</dbReference>
<keyword evidence="11" id="KW-0489">Methyltransferase</keyword>
<dbReference type="Gene3D" id="3.20.20.60">
    <property type="entry name" value="Phosphoenolpyruvate-binding domains"/>
    <property type="match status" value="1"/>
</dbReference>
<dbReference type="UniPathway" id="UPA00028">
    <property type="reaction ID" value="UER00003"/>
</dbReference>
<reference evidence="11 12" key="1">
    <citation type="journal article" date="2016" name="Nat. Commun.">
        <title>Thousands of microbial genomes shed light on interconnected biogeochemical processes in an aquifer system.</title>
        <authorList>
            <person name="Anantharaman K."/>
            <person name="Brown C.T."/>
            <person name="Hug L.A."/>
            <person name="Sharon I."/>
            <person name="Castelle C.J."/>
            <person name="Probst A.J."/>
            <person name="Thomas B.C."/>
            <person name="Singh A."/>
            <person name="Wilkins M.J."/>
            <person name="Karaoz U."/>
            <person name="Brodie E.L."/>
            <person name="Williams K.H."/>
            <person name="Hubbard S.S."/>
            <person name="Banfield J.F."/>
        </authorList>
    </citation>
    <scope>NUCLEOTIDE SEQUENCE [LARGE SCALE GENOMIC DNA]</scope>
</reference>
<feature type="binding site" evidence="7 10">
    <location>
        <position position="45"/>
    </location>
    <ligand>
        <name>Mg(2+)</name>
        <dbReference type="ChEBI" id="CHEBI:18420"/>
    </ligand>
</feature>
<feature type="binding site" evidence="7 9">
    <location>
        <position position="84"/>
    </location>
    <ligand>
        <name>3-methyl-2-oxobutanoate</name>
        <dbReference type="ChEBI" id="CHEBI:11851"/>
    </ligand>
</feature>
<dbReference type="NCBIfam" id="TIGR00222">
    <property type="entry name" value="panB"/>
    <property type="match status" value="1"/>
</dbReference>
<evidence type="ECO:0000256" key="9">
    <source>
        <dbReference type="PIRSR" id="PIRSR000388-2"/>
    </source>
</evidence>
<comment type="function">
    <text evidence="6 7">Catalyzes the reversible reaction in which hydroxymethyl group from 5,10-methylenetetrahydrofolate is transferred onto alpha-ketoisovalerate to form ketopantoate.</text>
</comment>
<feature type="binding site" evidence="7 9">
    <location>
        <begin position="45"/>
        <end position="46"/>
    </location>
    <ligand>
        <name>3-methyl-2-oxobutanoate</name>
        <dbReference type="ChEBI" id="CHEBI:11851"/>
    </ligand>
</feature>
<evidence type="ECO:0000313" key="12">
    <source>
        <dbReference type="Proteomes" id="UP000179242"/>
    </source>
</evidence>
<dbReference type="GO" id="GO:0008168">
    <property type="term" value="F:methyltransferase activity"/>
    <property type="evidence" value="ECO:0007669"/>
    <property type="project" value="UniProtKB-KW"/>
</dbReference>
<organism evidence="11 12">
    <name type="scientific">candidate division WOR-1 bacterium RIFOXYC2_FULL_46_14</name>
    <dbReference type="NCBI Taxonomy" id="1802587"/>
    <lineage>
        <taxon>Bacteria</taxon>
        <taxon>Bacillati</taxon>
        <taxon>Saganbacteria</taxon>
    </lineage>
</organism>
<comment type="similarity">
    <text evidence="2 7">Belongs to the PanB family.</text>
</comment>
<dbReference type="PANTHER" id="PTHR20881:SF0">
    <property type="entry name" value="3-METHYL-2-OXOBUTANOATE HYDROXYMETHYLTRANSFERASE"/>
    <property type="match status" value="1"/>
</dbReference>
<comment type="caution">
    <text evidence="11">The sequence shown here is derived from an EMBL/GenBank/DDBJ whole genome shotgun (WGS) entry which is preliminary data.</text>
</comment>
<keyword evidence="7 10" id="KW-0479">Metal-binding</keyword>
<dbReference type="InterPro" id="IPR015813">
    <property type="entry name" value="Pyrv/PenolPyrv_kinase-like_dom"/>
</dbReference>
<comment type="catalytic activity">
    <reaction evidence="7">
        <text>(6R)-5,10-methylene-5,6,7,8-tetrahydrofolate + 3-methyl-2-oxobutanoate + H2O = 2-dehydropantoate + (6S)-5,6,7,8-tetrahydrofolate</text>
        <dbReference type="Rhea" id="RHEA:11824"/>
        <dbReference type="ChEBI" id="CHEBI:11561"/>
        <dbReference type="ChEBI" id="CHEBI:11851"/>
        <dbReference type="ChEBI" id="CHEBI:15377"/>
        <dbReference type="ChEBI" id="CHEBI:15636"/>
        <dbReference type="ChEBI" id="CHEBI:57453"/>
        <dbReference type="EC" id="2.1.2.11"/>
    </reaction>
</comment>
<dbReference type="GO" id="GO:0000287">
    <property type="term" value="F:magnesium ion binding"/>
    <property type="evidence" value="ECO:0007669"/>
    <property type="project" value="TreeGrafter"/>
</dbReference>
<accession>A0A1F4U5J2</accession>
<evidence type="ECO:0000256" key="10">
    <source>
        <dbReference type="PIRSR" id="PIRSR000388-3"/>
    </source>
</evidence>
<keyword evidence="5 7" id="KW-0808">Transferase</keyword>
<feature type="active site" description="Proton acceptor" evidence="7 8">
    <location>
        <position position="176"/>
    </location>
</feature>
<protein>
    <recommendedName>
        <fullName evidence="7">3-methyl-2-oxobutanoate hydroxymethyltransferase</fullName>
        <ecNumber evidence="7">2.1.2.11</ecNumber>
    </recommendedName>
    <alternativeName>
        <fullName evidence="7">Ketopantoate hydroxymethyltransferase</fullName>
        <shortName evidence="7">KPHMT</shortName>
    </alternativeName>
</protein>
<dbReference type="EC" id="2.1.2.11" evidence="7"/>
<evidence type="ECO:0000256" key="5">
    <source>
        <dbReference type="ARBA" id="ARBA00022679"/>
    </source>
</evidence>
<dbReference type="PIRSF" id="PIRSF000388">
    <property type="entry name" value="Pantoate_hydroxy_MeTrfase"/>
    <property type="match status" value="1"/>
</dbReference>
<name>A0A1F4U5J2_UNCSA</name>
<feature type="binding site" evidence="7 9">
    <location>
        <position position="113"/>
    </location>
    <ligand>
        <name>3-methyl-2-oxobutanoate</name>
        <dbReference type="ChEBI" id="CHEBI:11851"/>
    </ligand>
</feature>
<dbReference type="Pfam" id="PF02548">
    <property type="entry name" value="Pantoate_transf"/>
    <property type="match status" value="1"/>
</dbReference>
<comment type="subcellular location">
    <subcellularLocation>
        <location evidence="7">Cytoplasm</location>
    </subcellularLocation>
</comment>
<dbReference type="CDD" id="cd06557">
    <property type="entry name" value="KPHMT-like"/>
    <property type="match status" value="1"/>
</dbReference>
<feature type="binding site" evidence="7 10">
    <location>
        <position position="115"/>
    </location>
    <ligand>
        <name>Mg(2+)</name>
        <dbReference type="ChEBI" id="CHEBI:18420"/>
    </ligand>
</feature>